<proteinExistence type="predicted"/>
<evidence type="ECO:0000256" key="1">
    <source>
        <dbReference type="SAM" id="SignalP"/>
    </source>
</evidence>
<dbReference type="EMBL" id="BSYO01000039">
    <property type="protein sequence ID" value="GMH30763.1"/>
    <property type="molecule type" value="Genomic_DNA"/>
</dbReference>
<feature type="chain" id="PRO_5042060227" description="Secreted protein" evidence="1">
    <location>
        <begin position="20"/>
        <end position="85"/>
    </location>
</feature>
<gene>
    <name evidence="2" type="ORF">Nepgr_032606</name>
</gene>
<name>A0AAD3Y667_NEPGR</name>
<keyword evidence="1" id="KW-0732">Signal</keyword>
<evidence type="ECO:0008006" key="4">
    <source>
        <dbReference type="Google" id="ProtNLM"/>
    </source>
</evidence>
<feature type="signal peptide" evidence="1">
    <location>
        <begin position="1"/>
        <end position="19"/>
    </location>
</feature>
<sequence>MLLFAAVSLLLLFAATGRSEVVVPIVLVLLCTCLSAILPAEPFRSAGGAAFRPCACRAPFLKLNPMLILSFEELVGSCYTLLLTV</sequence>
<comment type="caution">
    <text evidence="2">The sequence shown here is derived from an EMBL/GenBank/DDBJ whole genome shotgun (WGS) entry which is preliminary data.</text>
</comment>
<dbReference type="AlphaFoldDB" id="A0AAD3Y667"/>
<dbReference type="Proteomes" id="UP001279734">
    <property type="component" value="Unassembled WGS sequence"/>
</dbReference>
<organism evidence="2 3">
    <name type="scientific">Nepenthes gracilis</name>
    <name type="common">Slender pitcher plant</name>
    <dbReference type="NCBI Taxonomy" id="150966"/>
    <lineage>
        <taxon>Eukaryota</taxon>
        <taxon>Viridiplantae</taxon>
        <taxon>Streptophyta</taxon>
        <taxon>Embryophyta</taxon>
        <taxon>Tracheophyta</taxon>
        <taxon>Spermatophyta</taxon>
        <taxon>Magnoliopsida</taxon>
        <taxon>eudicotyledons</taxon>
        <taxon>Gunneridae</taxon>
        <taxon>Pentapetalae</taxon>
        <taxon>Caryophyllales</taxon>
        <taxon>Nepenthaceae</taxon>
        <taxon>Nepenthes</taxon>
    </lineage>
</organism>
<accession>A0AAD3Y667</accession>
<keyword evidence="3" id="KW-1185">Reference proteome</keyword>
<reference evidence="2" key="1">
    <citation type="submission" date="2023-05" db="EMBL/GenBank/DDBJ databases">
        <title>Nepenthes gracilis genome sequencing.</title>
        <authorList>
            <person name="Fukushima K."/>
        </authorList>
    </citation>
    <scope>NUCLEOTIDE SEQUENCE</scope>
    <source>
        <strain evidence="2">SING2019-196</strain>
    </source>
</reference>
<evidence type="ECO:0000313" key="3">
    <source>
        <dbReference type="Proteomes" id="UP001279734"/>
    </source>
</evidence>
<protein>
    <recommendedName>
        <fullName evidence="4">Secreted protein</fullName>
    </recommendedName>
</protein>
<evidence type="ECO:0000313" key="2">
    <source>
        <dbReference type="EMBL" id="GMH30763.1"/>
    </source>
</evidence>